<dbReference type="GO" id="GO:0006682">
    <property type="term" value="P:galactosylceramide biosynthetic process"/>
    <property type="evidence" value="ECO:0007669"/>
    <property type="project" value="TreeGrafter"/>
</dbReference>
<dbReference type="PANTHER" id="PTHR14647">
    <property type="entry name" value="GALACTOSE-3-O-SULFOTRANSFERASE"/>
    <property type="match status" value="1"/>
</dbReference>
<evidence type="ECO:0000256" key="8">
    <source>
        <dbReference type="ARBA" id="ARBA00023136"/>
    </source>
</evidence>
<sequence length="436" mass="50939">MFSGCLSFCRTMTGKQGRQWRSMCKGLILGTLLTSCMILVYCVSNPQVHFSVPEVPVPYSCAHRPSQFHPKLIKNSSEKYTAHPCVPKVDIMFLKTHKTASSTFLNILFRFGEKHRLKFAFPDSRNDFFYPSFFQRSQVKDYKPGMCFNIICNHMRFNAPEVAKLLPVDTSYITILRDPAELFESSFHYFGRLAPFTWKIPGDDKLTEFLLHPHEYFDPGGFNSYYLKNLLFFDFGLDNSLEVDDPQVEEGIRFISDRFQLVMLVEYFEESLILLKDALCWEMDDLLFFKLNARKGSTVSKLTPELRARALEWNAIDWKLYQHFNQTFWKKVDAYGRQRMAADVAELKKRNKEMASICIEGGHPVEAASIQETDMQPWQPIGEKSIMGYNLKKNLDKAHWKLCRKMLMPEIQYLTELGVNLWITKLWGHVRDIINW</sequence>
<keyword evidence="3" id="KW-0808">Transferase</keyword>
<dbReference type="InterPro" id="IPR009729">
    <property type="entry name" value="Gal-3-0_sulfotransfrase"/>
</dbReference>
<dbReference type="OMA" id="CAPKVDI"/>
<dbReference type="Ensembl" id="ENSACIT00000023259.1">
    <property type="protein sequence ID" value="ENSACIP00000022657.1"/>
    <property type="gene ID" value="ENSACIG00000017639.1"/>
</dbReference>
<evidence type="ECO:0000256" key="3">
    <source>
        <dbReference type="ARBA" id="ARBA00022679"/>
    </source>
</evidence>
<dbReference type="AlphaFoldDB" id="A0A3Q0SI04"/>
<comment type="similarity">
    <text evidence="2">Belongs to the galactose-3-O-sulfotransferase family.</text>
</comment>
<organism evidence="10 11">
    <name type="scientific">Amphilophus citrinellus</name>
    <name type="common">Midas cichlid</name>
    <name type="synonym">Cichlasoma citrinellum</name>
    <dbReference type="NCBI Taxonomy" id="61819"/>
    <lineage>
        <taxon>Eukaryota</taxon>
        <taxon>Metazoa</taxon>
        <taxon>Chordata</taxon>
        <taxon>Craniata</taxon>
        <taxon>Vertebrata</taxon>
        <taxon>Euteleostomi</taxon>
        <taxon>Actinopterygii</taxon>
        <taxon>Neopterygii</taxon>
        <taxon>Teleostei</taxon>
        <taxon>Neoteleostei</taxon>
        <taxon>Acanthomorphata</taxon>
        <taxon>Ovalentaria</taxon>
        <taxon>Cichlomorphae</taxon>
        <taxon>Cichliformes</taxon>
        <taxon>Cichlidae</taxon>
        <taxon>New World cichlids</taxon>
        <taxon>Cichlasomatinae</taxon>
        <taxon>Heroini</taxon>
        <taxon>Amphilophus</taxon>
    </lineage>
</organism>
<evidence type="ECO:0000313" key="10">
    <source>
        <dbReference type="Ensembl" id="ENSACIP00000022657.1"/>
    </source>
</evidence>
<evidence type="ECO:0000256" key="9">
    <source>
        <dbReference type="ARBA" id="ARBA00023180"/>
    </source>
</evidence>
<dbReference type="Proteomes" id="UP000261340">
    <property type="component" value="Unplaced"/>
</dbReference>
<keyword evidence="8" id="KW-0472">Membrane</keyword>
<evidence type="ECO:0000256" key="2">
    <source>
        <dbReference type="ARBA" id="ARBA00008124"/>
    </source>
</evidence>
<evidence type="ECO:0000256" key="6">
    <source>
        <dbReference type="ARBA" id="ARBA00022989"/>
    </source>
</evidence>
<dbReference type="GO" id="GO:0000139">
    <property type="term" value="C:Golgi membrane"/>
    <property type="evidence" value="ECO:0007669"/>
    <property type="project" value="UniProtKB-SubCell"/>
</dbReference>
<dbReference type="GO" id="GO:0001733">
    <property type="term" value="F:galactosylceramide sulfotransferase activity"/>
    <property type="evidence" value="ECO:0007669"/>
    <property type="project" value="InterPro"/>
</dbReference>
<keyword evidence="6" id="KW-1133">Transmembrane helix</keyword>
<keyword evidence="7" id="KW-0333">Golgi apparatus</keyword>
<keyword evidence="11" id="KW-1185">Reference proteome</keyword>
<dbReference type="GO" id="GO:0042552">
    <property type="term" value="P:myelination"/>
    <property type="evidence" value="ECO:0007669"/>
    <property type="project" value="TreeGrafter"/>
</dbReference>
<comment type="subcellular location">
    <subcellularLocation>
        <location evidence="1">Golgi apparatus membrane</location>
        <topology evidence="1">Single-pass type II membrane protein</topology>
    </subcellularLocation>
</comment>
<protein>
    <submittedName>
        <fullName evidence="10">Galactose-3-O-sulfotransferase 1a</fullName>
    </submittedName>
</protein>
<accession>A0A3Q0SI04</accession>
<dbReference type="InterPro" id="IPR027417">
    <property type="entry name" value="P-loop_NTPase"/>
</dbReference>
<dbReference type="Pfam" id="PF06990">
    <property type="entry name" value="Gal-3-0_sulfotr"/>
    <property type="match status" value="1"/>
</dbReference>
<dbReference type="FunFam" id="3.40.50.300:FF:000807">
    <property type="entry name" value="galactosylceramide sulfotransferase isoform X1"/>
    <property type="match status" value="1"/>
</dbReference>
<dbReference type="PANTHER" id="PTHR14647:SF56">
    <property type="entry name" value="GALACTOSYLCERAMIDE SULFOTRANSFERASE"/>
    <property type="match status" value="1"/>
</dbReference>
<reference evidence="10" key="1">
    <citation type="submission" date="2025-08" db="UniProtKB">
        <authorList>
            <consortium name="Ensembl"/>
        </authorList>
    </citation>
    <scope>IDENTIFICATION</scope>
</reference>
<evidence type="ECO:0000256" key="7">
    <source>
        <dbReference type="ARBA" id="ARBA00023034"/>
    </source>
</evidence>
<keyword evidence="9" id="KW-0325">Glycoprotein</keyword>
<evidence type="ECO:0000256" key="1">
    <source>
        <dbReference type="ARBA" id="ARBA00004323"/>
    </source>
</evidence>
<dbReference type="STRING" id="61819.ENSACIP00000022657"/>
<reference evidence="10" key="2">
    <citation type="submission" date="2025-09" db="UniProtKB">
        <authorList>
            <consortium name="Ensembl"/>
        </authorList>
    </citation>
    <scope>IDENTIFICATION</scope>
</reference>
<dbReference type="Gene3D" id="3.40.50.300">
    <property type="entry name" value="P-loop containing nucleotide triphosphate hydrolases"/>
    <property type="match status" value="1"/>
</dbReference>
<evidence type="ECO:0000313" key="11">
    <source>
        <dbReference type="Proteomes" id="UP000261340"/>
    </source>
</evidence>
<keyword evidence="4" id="KW-0812">Transmembrane</keyword>
<evidence type="ECO:0000256" key="5">
    <source>
        <dbReference type="ARBA" id="ARBA00022968"/>
    </source>
</evidence>
<name>A0A3Q0SI04_AMPCI</name>
<dbReference type="GeneTree" id="ENSGT00950000182923"/>
<keyword evidence="5" id="KW-0735">Signal-anchor</keyword>
<proteinExistence type="inferred from homology"/>
<evidence type="ECO:0000256" key="4">
    <source>
        <dbReference type="ARBA" id="ARBA00022692"/>
    </source>
</evidence>
<dbReference type="SUPFAM" id="SSF52540">
    <property type="entry name" value="P-loop containing nucleoside triphosphate hydrolases"/>
    <property type="match status" value="1"/>
</dbReference>